<name>A0A146L7X4_LYGHE</name>
<accession>A0A146L7X4</accession>
<proteinExistence type="predicted"/>
<organism evidence="1">
    <name type="scientific">Lygus hesperus</name>
    <name type="common">Western plant bug</name>
    <dbReference type="NCBI Taxonomy" id="30085"/>
    <lineage>
        <taxon>Eukaryota</taxon>
        <taxon>Metazoa</taxon>
        <taxon>Ecdysozoa</taxon>
        <taxon>Arthropoda</taxon>
        <taxon>Hexapoda</taxon>
        <taxon>Insecta</taxon>
        <taxon>Pterygota</taxon>
        <taxon>Neoptera</taxon>
        <taxon>Paraneoptera</taxon>
        <taxon>Hemiptera</taxon>
        <taxon>Heteroptera</taxon>
        <taxon>Panheteroptera</taxon>
        <taxon>Cimicomorpha</taxon>
        <taxon>Miridae</taxon>
        <taxon>Mirini</taxon>
        <taxon>Lygus</taxon>
    </lineage>
</organism>
<sequence length="111" mass="12493">MGPSVTHAMRILTRQTSTVPAGLRHAHDAPKLNKVSRPHQTLCRAVLIGVIFASTQTKEVKMRSWRKKKVTTDKDFDEVGPWRVRLSTHLKAVQLCNLETLRLDECAAHAV</sequence>
<gene>
    <name evidence="1" type="ORF">g.28514</name>
</gene>
<reference evidence="1" key="1">
    <citation type="journal article" date="2016" name="Gigascience">
        <title>De novo construction of an expanded transcriptome assembly for the western tarnished plant bug, Lygus hesperus.</title>
        <authorList>
            <person name="Tassone E.E."/>
            <person name="Geib S.M."/>
            <person name="Hall B."/>
            <person name="Fabrick J.A."/>
            <person name="Brent C.S."/>
            <person name="Hull J.J."/>
        </authorList>
    </citation>
    <scope>NUCLEOTIDE SEQUENCE</scope>
</reference>
<protein>
    <submittedName>
        <fullName evidence="1">Uncharacterized protein</fullName>
    </submittedName>
</protein>
<evidence type="ECO:0000313" key="1">
    <source>
        <dbReference type="EMBL" id="JAQ04463.1"/>
    </source>
</evidence>
<dbReference type="EMBL" id="GDHC01014166">
    <property type="protein sequence ID" value="JAQ04463.1"/>
    <property type="molecule type" value="Transcribed_RNA"/>
</dbReference>
<dbReference type="AlphaFoldDB" id="A0A146L7X4"/>